<reference evidence="12 13" key="1">
    <citation type="journal article" date="2015" name="Nature">
        <title>rRNA introns, odd ribosomes, and small enigmatic genomes across a large radiation of phyla.</title>
        <authorList>
            <person name="Brown C.T."/>
            <person name="Hug L.A."/>
            <person name="Thomas B.C."/>
            <person name="Sharon I."/>
            <person name="Castelle C.J."/>
            <person name="Singh A."/>
            <person name="Wilkins M.J."/>
            <person name="Williams K.H."/>
            <person name="Banfield J.F."/>
        </authorList>
    </citation>
    <scope>NUCLEOTIDE SEQUENCE [LARGE SCALE GENOMIC DNA]</scope>
</reference>
<dbReference type="InterPro" id="IPR028055">
    <property type="entry name" value="YidC/Oxa/ALB_C"/>
</dbReference>
<feature type="transmembrane region" description="Helical" evidence="10">
    <location>
        <begin position="98"/>
        <end position="116"/>
    </location>
</feature>
<comment type="caution">
    <text evidence="12">The sequence shown here is derived from an EMBL/GenBank/DDBJ whole genome shotgun (WGS) entry which is preliminary data.</text>
</comment>
<dbReference type="Proteomes" id="UP000034956">
    <property type="component" value="Unassembled WGS sequence"/>
</dbReference>
<evidence type="ECO:0000313" key="13">
    <source>
        <dbReference type="Proteomes" id="UP000034956"/>
    </source>
</evidence>
<dbReference type="GO" id="GO:0005886">
    <property type="term" value="C:plasma membrane"/>
    <property type="evidence" value="ECO:0007669"/>
    <property type="project" value="UniProtKB-SubCell"/>
</dbReference>
<dbReference type="Pfam" id="PF02096">
    <property type="entry name" value="60KD_IMP"/>
    <property type="match status" value="1"/>
</dbReference>
<comment type="subcellular location">
    <subcellularLocation>
        <location evidence="1">Cell membrane</location>
        <topology evidence="1">Multi-pass membrane protein</topology>
    </subcellularLocation>
    <subcellularLocation>
        <location evidence="9">Membrane</location>
        <topology evidence="9">Multi-pass membrane protein</topology>
    </subcellularLocation>
</comment>
<keyword evidence="3" id="KW-1003">Cell membrane</keyword>
<evidence type="ECO:0000256" key="6">
    <source>
        <dbReference type="ARBA" id="ARBA00022989"/>
    </source>
</evidence>
<feature type="transmembrane region" description="Helical" evidence="10">
    <location>
        <begin position="30"/>
        <end position="49"/>
    </location>
</feature>
<feature type="domain" description="Membrane insertase YidC/Oxa/ALB C-terminal" evidence="11">
    <location>
        <begin position="30"/>
        <end position="219"/>
    </location>
</feature>
<gene>
    <name evidence="12" type="ORF">UY23_C0001G0176</name>
</gene>
<feature type="transmembrane region" description="Helical" evidence="10">
    <location>
        <begin position="173"/>
        <end position="193"/>
    </location>
</feature>
<evidence type="ECO:0000256" key="9">
    <source>
        <dbReference type="RuleBase" id="RU003945"/>
    </source>
</evidence>
<evidence type="ECO:0000256" key="1">
    <source>
        <dbReference type="ARBA" id="ARBA00004651"/>
    </source>
</evidence>
<name>A0A0G1XB69_9BACT</name>
<evidence type="ECO:0000256" key="8">
    <source>
        <dbReference type="ARBA" id="ARBA00023186"/>
    </source>
</evidence>
<feature type="transmembrane region" description="Helical" evidence="10">
    <location>
        <begin position="128"/>
        <end position="152"/>
    </location>
</feature>
<keyword evidence="6 10" id="KW-1133">Transmembrane helix</keyword>
<keyword evidence="4 9" id="KW-0812">Transmembrane</keyword>
<evidence type="ECO:0000256" key="4">
    <source>
        <dbReference type="ARBA" id="ARBA00022692"/>
    </source>
</evidence>
<dbReference type="NCBIfam" id="TIGR03592">
    <property type="entry name" value="yidC_oxa1_cterm"/>
    <property type="match status" value="1"/>
</dbReference>
<evidence type="ECO:0000313" key="12">
    <source>
        <dbReference type="EMBL" id="KKU91570.1"/>
    </source>
</evidence>
<dbReference type="PANTHER" id="PTHR12428:SF65">
    <property type="entry name" value="CYTOCHROME C OXIDASE ASSEMBLY PROTEIN COX18, MITOCHONDRIAL"/>
    <property type="match status" value="1"/>
</dbReference>
<dbReference type="PATRIC" id="fig|1618660.3.peg.181"/>
<sequence>MGSLFNIYLYQPILSVLIFIYENLSFHDLGLAIIILTILVRVVLFPLFYKSAKDQSLMQRLQPKIKKIQDDHRHDKEKQTQALLALYKEHKFNPFSGIFLLLIQLPILIALYQVFLKELNQSVFTSPYFFGFINLSQKSLAMAVLAALLQYYQAKLALAPNKEGESKNQPNPMASMGKTMVYMGPIITLLILSNLPSALGLYWSISTAFSLAQQVYINKKLKKISNF</sequence>
<dbReference type="GO" id="GO:0015031">
    <property type="term" value="P:protein transport"/>
    <property type="evidence" value="ECO:0007669"/>
    <property type="project" value="UniProtKB-KW"/>
</dbReference>
<evidence type="ECO:0000256" key="3">
    <source>
        <dbReference type="ARBA" id="ARBA00022475"/>
    </source>
</evidence>
<feature type="transmembrane region" description="Helical" evidence="10">
    <location>
        <begin position="7"/>
        <end position="24"/>
    </location>
</feature>
<evidence type="ECO:0000256" key="5">
    <source>
        <dbReference type="ARBA" id="ARBA00022927"/>
    </source>
</evidence>
<keyword evidence="5" id="KW-0653">Protein transport</keyword>
<dbReference type="CDD" id="cd20070">
    <property type="entry name" value="5TM_YidC_Alb3"/>
    <property type="match status" value="1"/>
</dbReference>
<dbReference type="InterPro" id="IPR047196">
    <property type="entry name" value="YidC_ALB_C"/>
</dbReference>
<keyword evidence="2" id="KW-0813">Transport</keyword>
<dbReference type="GO" id="GO:0032977">
    <property type="term" value="F:membrane insertase activity"/>
    <property type="evidence" value="ECO:0007669"/>
    <property type="project" value="InterPro"/>
</dbReference>
<evidence type="ECO:0000256" key="2">
    <source>
        <dbReference type="ARBA" id="ARBA00022448"/>
    </source>
</evidence>
<dbReference type="AlphaFoldDB" id="A0A0G1XB69"/>
<evidence type="ECO:0000259" key="11">
    <source>
        <dbReference type="Pfam" id="PF02096"/>
    </source>
</evidence>
<evidence type="ECO:0000256" key="10">
    <source>
        <dbReference type="SAM" id="Phobius"/>
    </source>
</evidence>
<organism evidence="12 13">
    <name type="scientific">Candidatus Jorgensenbacteria bacterium GW2011_GWA1_48_11</name>
    <dbReference type="NCBI Taxonomy" id="1618660"/>
    <lineage>
        <taxon>Bacteria</taxon>
        <taxon>Candidatus Joergenseniibacteriota</taxon>
    </lineage>
</organism>
<dbReference type="GO" id="GO:0051205">
    <property type="term" value="P:protein insertion into membrane"/>
    <property type="evidence" value="ECO:0007669"/>
    <property type="project" value="TreeGrafter"/>
</dbReference>
<protein>
    <submittedName>
        <fullName evidence="12">Sporulation associated-membrane protein</fullName>
    </submittedName>
</protein>
<keyword evidence="8" id="KW-0143">Chaperone</keyword>
<accession>A0A0G1XB69</accession>
<dbReference type="PANTHER" id="PTHR12428">
    <property type="entry name" value="OXA1"/>
    <property type="match status" value="1"/>
</dbReference>
<evidence type="ECO:0000256" key="7">
    <source>
        <dbReference type="ARBA" id="ARBA00023136"/>
    </source>
</evidence>
<comment type="similarity">
    <text evidence="9">Belongs to the OXA1/ALB3/YidC family.</text>
</comment>
<dbReference type="InterPro" id="IPR001708">
    <property type="entry name" value="YidC/ALB3/OXA1/COX18"/>
</dbReference>
<proteinExistence type="inferred from homology"/>
<dbReference type="EMBL" id="LCPF01000001">
    <property type="protein sequence ID" value="KKU91570.1"/>
    <property type="molecule type" value="Genomic_DNA"/>
</dbReference>
<keyword evidence="7 10" id="KW-0472">Membrane</keyword>